<gene>
    <name evidence="1" type="ORF">SCALIN_C28_0224</name>
</gene>
<organism evidence="1 2">
    <name type="scientific">Candidatus Scalindua japonica</name>
    <dbReference type="NCBI Taxonomy" id="1284222"/>
    <lineage>
        <taxon>Bacteria</taxon>
        <taxon>Pseudomonadati</taxon>
        <taxon>Planctomycetota</taxon>
        <taxon>Candidatus Brocadiia</taxon>
        <taxon>Candidatus Brocadiales</taxon>
        <taxon>Candidatus Scalinduaceae</taxon>
        <taxon>Candidatus Scalindua</taxon>
    </lineage>
</organism>
<sequence length="61" mass="7448">MRKQNGIPQVQILKKCRDFNYGNFHYDLYSIPLEGKVFVSSIITVRKYINERKENREWVRQ</sequence>
<evidence type="ECO:0000313" key="1">
    <source>
        <dbReference type="EMBL" id="GAX62022.1"/>
    </source>
</evidence>
<reference evidence="2" key="1">
    <citation type="journal article" date="2017" name="Environ. Microbiol. Rep.">
        <title>Genetic Diversity of Marine Anaerobic Ammonium-Oxidizing Bacteria as Revealed by Genomic and Proteomic Analyses of 'Candidatus Scalindua japonica'.</title>
        <authorList>
            <person name="Oshiki M."/>
            <person name="Mizuto K."/>
            <person name="Kimura Z."/>
            <person name="Kindaichi T."/>
            <person name="Satoh H."/>
            <person name="Okabe S."/>
        </authorList>
    </citation>
    <scope>NUCLEOTIDE SEQUENCE [LARGE SCALE GENOMIC DNA]</scope>
    <source>
        <strain evidence="2">husup-a2</strain>
    </source>
</reference>
<comment type="caution">
    <text evidence="1">The sequence shown here is derived from an EMBL/GenBank/DDBJ whole genome shotgun (WGS) entry which is preliminary data.</text>
</comment>
<dbReference type="Proteomes" id="UP000218542">
    <property type="component" value="Unassembled WGS sequence"/>
</dbReference>
<proteinExistence type="predicted"/>
<evidence type="ECO:0000313" key="2">
    <source>
        <dbReference type="Proteomes" id="UP000218542"/>
    </source>
</evidence>
<dbReference type="AlphaFoldDB" id="A0A286U1M6"/>
<dbReference type="EMBL" id="BAOS01000028">
    <property type="protein sequence ID" value="GAX62022.1"/>
    <property type="molecule type" value="Genomic_DNA"/>
</dbReference>
<accession>A0A286U1M6</accession>
<keyword evidence="2" id="KW-1185">Reference proteome</keyword>
<name>A0A286U1M6_9BACT</name>
<protein>
    <submittedName>
        <fullName evidence="1">Uncharacterized protein</fullName>
    </submittedName>
</protein>